<dbReference type="GO" id="GO:0004842">
    <property type="term" value="F:ubiquitin-protein transferase activity"/>
    <property type="evidence" value="ECO:0007669"/>
    <property type="project" value="InterPro"/>
</dbReference>
<feature type="domain" description="U-box" evidence="7">
    <location>
        <begin position="388"/>
        <end position="463"/>
    </location>
</feature>
<dbReference type="GO" id="GO:0016567">
    <property type="term" value="P:protein ubiquitination"/>
    <property type="evidence" value="ECO:0007669"/>
    <property type="project" value="InterPro"/>
</dbReference>
<evidence type="ECO:0000256" key="2">
    <source>
        <dbReference type="ARBA" id="ARBA00022692"/>
    </source>
</evidence>
<evidence type="ECO:0000256" key="5">
    <source>
        <dbReference type="SAM" id="MobiDB-lite"/>
    </source>
</evidence>
<dbReference type="InterPro" id="IPR001129">
    <property type="entry name" value="Membr-assoc_MAPEG"/>
</dbReference>
<dbReference type="SUPFAM" id="SSF161084">
    <property type="entry name" value="MAPEG domain-like"/>
    <property type="match status" value="1"/>
</dbReference>
<comment type="subcellular location">
    <subcellularLocation>
        <location evidence="1">Membrane</location>
    </subcellularLocation>
</comment>
<dbReference type="InterPro" id="IPR003613">
    <property type="entry name" value="Ubox_domain"/>
</dbReference>
<dbReference type="Pfam" id="PF01124">
    <property type="entry name" value="MAPEG"/>
    <property type="match status" value="1"/>
</dbReference>
<dbReference type="Pfam" id="PF04564">
    <property type="entry name" value="U-box"/>
    <property type="match status" value="1"/>
</dbReference>
<dbReference type="SMART" id="SM00504">
    <property type="entry name" value="Ubox"/>
    <property type="match status" value="1"/>
</dbReference>
<feature type="transmembrane region" description="Helical" evidence="6">
    <location>
        <begin position="524"/>
        <end position="544"/>
    </location>
</feature>
<proteinExistence type="predicted"/>
<protein>
    <recommendedName>
        <fullName evidence="7">U-box domain-containing protein</fullName>
    </recommendedName>
</protein>
<dbReference type="Gene3D" id="1.20.120.550">
    <property type="entry name" value="Membrane associated eicosanoid/glutathione metabolism-like domain"/>
    <property type="match status" value="1"/>
</dbReference>
<feature type="compositionally biased region" description="Low complexity" evidence="5">
    <location>
        <begin position="235"/>
        <end position="251"/>
    </location>
</feature>
<evidence type="ECO:0000313" key="8">
    <source>
        <dbReference type="EMBL" id="KAK1732233.1"/>
    </source>
</evidence>
<evidence type="ECO:0000259" key="7">
    <source>
        <dbReference type="PROSITE" id="PS51698"/>
    </source>
</evidence>
<keyword evidence="3 6" id="KW-1133">Transmembrane helix</keyword>
<feature type="transmembrane region" description="Helical" evidence="6">
    <location>
        <begin position="605"/>
        <end position="628"/>
    </location>
</feature>
<feature type="compositionally biased region" description="Low complexity" evidence="5">
    <location>
        <begin position="70"/>
        <end position="86"/>
    </location>
</feature>
<keyword evidence="4 6" id="KW-0472">Membrane</keyword>
<evidence type="ECO:0000256" key="6">
    <source>
        <dbReference type="SAM" id="Phobius"/>
    </source>
</evidence>
<gene>
    <name evidence="8" type="ORF">QTG54_017081</name>
</gene>
<feature type="region of interest" description="Disordered" evidence="5">
    <location>
        <begin position="70"/>
        <end position="113"/>
    </location>
</feature>
<dbReference type="AlphaFoldDB" id="A0AAD8XRF4"/>
<dbReference type="SUPFAM" id="SSF57850">
    <property type="entry name" value="RING/U-box"/>
    <property type="match status" value="1"/>
</dbReference>
<reference evidence="8" key="1">
    <citation type="submission" date="2023-06" db="EMBL/GenBank/DDBJ databases">
        <title>Survivors Of The Sea: Transcriptome response of Skeletonema marinoi to long-term dormancy.</title>
        <authorList>
            <person name="Pinder M.I.M."/>
            <person name="Kourtchenko O."/>
            <person name="Robertson E.K."/>
            <person name="Larsson T."/>
            <person name="Maumus F."/>
            <person name="Osuna-Cruz C.M."/>
            <person name="Vancaester E."/>
            <person name="Stenow R."/>
            <person name="Vandepoele K."/>
            <person name="Ploug H."/>
            <person name="Bruchert V."/>
            <person name="Godhe A."/>
            <person name="Topel M."/>
        </authorList>
    </citation>
    <scope>NUCLEOTIDE SEQUENCE</scope>
    <source>
        <strain evidence="8">R05AC</strain>
    </source>
</reference>
<dbReference type="Gene3D" id="3.30.40.10">
    <property type="entry name" value="Zinc/RING finger domain, C3HC4 (zinc finger)"/>
    <property type="match status" value="1"/>
</dbReference>
<dbReference type="PANTHER" id="PTHR46573">
    <property type="entry name" value="WD REPEAT, SAM AND U-BOX DOMAIN-CONTAINING PROTEIN 1"/>
    <property type="match status" value="1"/>
</dbReference>
<evidence type="ECO:0000313" key="9">
    <source>
        <dbReference type="Proteomes" id="UP001224775"/>
    </source>
</evidence>
<comment type="caution">
    <text evidence="8">The sequence shown here is derived from an EMBL/GenBank/DDBJ whole genome shotgun (WGS) entry which is preliminary data.</text>
</comment>
<keyword evidence="2 6" id="KW-0812">Transmembrane</keyword>
<feature type="region of interest" description="Disordered" evidence="5">
    <location>
        <begin position="235"/>
        <end position="256"/>
    </location>
</feature>
<evidence type="ECO:0000256" key="3">
    <source>
        <dbReference type="ARBA" id="ARBA00022989"/>
    </source>
</evidence>
<name>A0AAD8XRF4_9STRA</name>
<dbReference type="Proteomes" id="UP001224775">
    <property type="component" value="Unassembled WGS sequence"/>
</dbReference>
<evidence type="ECO:0000256" key="1">
    <source>
        <dbReference type="ARBA" id="ARBA00004370"/>
    </source>
</evidence>
<dbReference type="InterPro" id="IPR052085">
    <property type="entry name" value="WD-SAM-U-box"/>
</dbReference>
<dbReference type="InterPro" id="IPR013083">
    <property type="entry name" value="Znf_RING/FYVE/PHD"/>
</dbReference>
<keyword evidence="9" id="KW-1185">Reference proteome</keyword>
<dbReference type="PROSITE" id="PS51698">
    <property type="entry name" value="U_BOX"/>
    <property type="match status" value="1"/>
</dbReference>
<dbReference type="GO" id="GO:0016020">
    <property type="term" value="C:membrane"/>
    <property type="evidence" value="ECO:0007669"/>
    <property type="project" value="UniProtKB-SubCell"/>
</dbReference>
<sequence length="671" mass="73442">MSPASGGNVTPLSSSLHPYAKLNFRGNTQITSTAFEHAHGDYHWSRGDQSYFDVTCSSFPLRMGKMHQSKSYQSFKSKSSSRQSSPNKKETAPKKVASCSKMNTQPRQNRPAPPMLQLSLFSKATSNNKHKKQFGADTNDDDYLVGKCSINILRILTGKTPYFDEWCTLHNDNNSAGNQNNEAGRVRIVIEYEPTDPPPKPGDLCVFANVYPIDEELYPVPLYTVKNVTKPMRSSASTSSFTTLSSSSLSSDHSRSTALGVYPKSFRVDEVVGDYVVLSYKTPEDQVLDLCDNLSQSPMIDIIGKKIEALPDEGLVFVGSEAVGSSVSLLGRWLANGVDFAVEDVVDGFNLDGRYSHPEEDESLTQIGDEYDATALPQQPNSYEEKKALPGMPPCPITGVAMVDPVVAADGHTYDRHAIQRWMQTSNKSPLTGEALSHSQLVSNYMLIGLSSLGKRKTETDSKGIPLKHVGYPDQFSVAAFYAIGHGVLGSIGLAAAWFLAYAPDSKRTNADNHIEILIEHNLGWLYLGIFLLKLLQIPIGTILGEARKASKAAVPDQHVYRVMGDEGSKLGLGFVLMETEGVHGAFNRAQRALMNYHEVFPTLALQYVAASWVFPFEAFLCVIIWAVARCIGAVGYTSSTWARFNGNFPGLLAMCTIQGMVMIAAIKSLT</sequence>
<feature type="transmembrane region" description="Helical" evidence="6">
    <location>
        <begin position="479"/>
        <end position="503"/>
    </location>
</feature>
<dbReference type="PANTHER" id="PTHR46573:SF1">
    <property type="entry name" value="WD REPEAT, SAM AND U-BOX DOMAIN-CONTAINING PROTEIN 1"/>
    <property type="match status" value="1"/>
</dbReference>
<dbReference type="EMBL" id="JATAAI010000079">
    <property type="protein sequence ID" value="KAK1732233.1"/>
    <property type="molecule type" value="Genomic_DNA"/>
</dbReference>
<organism evidence="8 9">
    <name type="scientific">Skeletonema marinoi</name>
    <dbReference type="NCBI Taxonomy" id="267567"/>
    <lineage>
        <taxon>Eukaryota</taxon>
        <taxon>Sar</taxon>
        <taxon>Stramenopiles</taxon>
        <taxon>Ochrophyta</taxon>
        <taxon>Bacillariophyta</taxon>
        <taxon>Coscinodiscophyceae</taxon>
        <taxon>Thalassiosirophycidae</taxon>
        <taxon>Thalassiosirales</taxon>
        <taxon>Skeletonemataceae</taxon>
        <taxon>Skeletonema</taxon>
        <taxon>Skeletonema marinoi-dohrnii complex</taxon>
    </lineage>
</organism>
<dbReference type="CDD" id="cd16655">
    <property type="entry name" value="RING-Ubox_WDSUB1-like"/>
    <property type="match status" value="1"/>
</dbReference>
<feature type="transmembrane region" description="Helical" evidence="6">
    <location>
        <begin position="649"/>
        <end position="667"/>
    </location>
</feature>
<evidence type="ECO:0000256" key="4">
    <source>
        <dbReference type="ARBA" id="ARBA00023136"/>
    </source>
</evidence>
<accession>A0AAD8XRF4</accession>
<dbReference type="InterPro" id="IPR023352">
    <property type="entry name" value="MAPEG-like_dom_sf"/>
</dbReference>